<evidence type="ECO:0000256" key="6">
    <source>
        <dbReference type="ARBA" id="ARBA00022763"/>
    </source>
</evidence>
<dbReference type="InterPro" id="IPR051657">
    <property type="entry name" value="RNF168/RNF169_E3_ubiq-ligase"/>
</dbReference>
<dbReference type="InterPro" id="IPR018957">
    <property type="entry name" value="Znf_C3HC4_RING-type"/>
</dbReference>
<dbReference type="InterPro" id="IPR013083">
    <property type="entry name" value="Znf_RING/FYVE/PHD"/>
</dbReference>
<keyword evidence="10" id="KW-0539">Nucleus</keyword>
<dbReference type="PROSITE" id="PS50089">
    <property type="entry name" value="ZF_RING_2"/>
    <property type="match status" value="1"/>
</dbReference>
<dbReference type="GO" id="GO:0006302">
    <property type="term" value="P:double-strand break repair"/>
    <property type="evidence" value="ECO:0007669"/>
    <property type="project" value="TreeGrafter"/>
</dbReference>
<dbReference type="EMBL" id="LR824534">
    <property type="protein sequence ID" value="CAH1643369.1"/>
    <property type="molecule type" value="Genomic_DNA"/>
</dbReference>
<keyword evidence="12" id="KW-0175">Coiled coil</keyword>
<dbReference type="GO" id="GO:0005634">
    <property type="term" value="C:nucleus"/>
    <property type="evidence" value="ECO:0007669"/>
    <property type="project" value="UniProtKB-SubCell"/>
</dbReference>
<keyword evidence="9" id="KW-0862">Zinc</keyword>
<evidence type="ECO:0000256" key="3">
    <source>
        <dbReference type="ARBA" id="ARBA00012483"/>
    </source>
</evidence>
<keyword evidence="4" id="KW-0808">Transferase</keyword>
<dbReference type="Proteomes" id="UP001153321">
    <property type="component" value="Chromosome 3"/>
</dbReference>
<dbReference type="SMART" id="SM00184">
    <property type="entry name" value="RING"/>
    <property type="match status" value="1"/>
</dbReference>
<proteinExistence type="predicted"/>
<comment type="catalytic activity">
    <reaction evidence="1">
        <text>S-ubiquitinyl-[E2 ubiquitin-conjugating enzyme]-L-cysteine + [acceptor protein]-L-lysine = [E2 ubiquitin-conjugating enzyme]-L-cysteine + N(6)-ubiquitinyl-[acceptor protein]-L-lysine.</text>
        <dbReference type="EC" id="2.3.2.27"/>
    </reaction>
</comment>
<feature type="domain" description="RING-type" evidence="14">
    <location>
        <begin position="29"/>
        <end position="68"/>
    </location>
</feature>
<protein>
    <recommendedName>
        <fullName evidence="3">RING-type E3 ubiquitin transferase</fullName>
        <ecNumber evidence="3">2.3.2.27</ecNumber>
    </recommendedName>
</protein>
<evidence type="ECO:0000256" key="10">
    <source>
        <dbReference type="ARBA" id="ARBA00023242"/>
    </source>
</evidence>
<evidence type="ECO:0000256" key="8">
    <source>
        <dbReference type="ARBA" id="ARBA00022786"/>
    </source>
</evidence>
<feature type="region of interest" description="Disordered" evidence="13">
    <location>
        <begin position="284"/>
        <end position="321"/>
    </location>
</feature>
<dbReference type="Pfam" id="PF00097">
    <property type="entry name" value="zf-C3HC4"/>
    <property type="match status" value="1"/>
</dbReference>
<dbReference type="PANTHER" id="PTHR23328:SF0">
    <property type="entry name" value="RING-TYPE DOMAIN-CONTAINING PROTEIN"/>
    <property type="match status" value="1"/>
</dbReference>
<keyword evidence="8" id="KW-0833">Ubl conjugation pathway</keyword>
<dbReference type="GO" id="GO:0061630">
    <property type="term" value="F:ubiquitin protein ligase activity"/>
    <property type="evidence" value="ECO:0007669"/>
    <property type="project" value="UniProtKB-EC"/>
</dbReference>
<keyword evidence="5" id="KW-0479">Metal-binding</keyword>
<organism evidence="15 16">
    <name type="scientific">Spodoptera littoralis</name>
    <name type="common">Egyptian cotton leafworm</name>
    <dbReference type="NCBI Taxonomy" id="7109"/>
    <lineage>
        <taxon>Eukaryota</taxon>
        <taxon>Metazoa</taxon>
        <taxon>Ecdysozoa</taxon>
        <taxon>Arthropoda</taxon>
        <taxon>Hexapoda</taxon>
        <taxon>Insecta</taxon>
        <taxon>Pterygota</taxon>
        <taxon>Neoptera</taxon>
        <taxon>Endopterygota</taxon>
        <taxon>Lepidoptera</taxon>
        <taxon>Glossata</taxon>
        <taxon>Ditrysia</taxon>
        <taxon>Noctuoidea</taxon>
        <taxon>Noctuidae</taxon>
        <taxon>Amphipyrinae</taxon>
        <taxon>Spodoptera</taxon>
    </lineage>
</organism>
<feature type="compositionally biased region" description="Basic and acidic residues" evidence="13">
    <location>
        <begin position="292"/>
        <end position="321"/>
    </location>
</feature>
<keyword evidence="7 11" id="KW-0863">Zinc-finger</keyword>
<dbReference type="InterPro" id="IPR001841">
    <property type="entry name" value="Znf_RING"/>
</dbReference>
<gene>
    <name evidence="15" type="ORF">SPLIT_LOCUS8724</name>
</gene>
<feature type="coiled-coil region" evidence="12">
    <location>
        <begin position="128"/>
        <end position="170"/>
    </location>
</feature>
<comment type="subcellular location">
    <subcellularLocation>
        <location evidence="2">Nucleus</location>
    </subcellularLocation>
</comment>
<feature type="region of interest" description="Disordered" evidence="13">
    <location>
        <begin position="450"/>
        <end position="548"/>
    </location>
</feature>
<dbReference type="SUPFAM" id="SSF57850">
    <property type="entry name" value="RING/U-box"/>
    <property type="match status" value="1"/>
</dbReference>
<dbReference type="GO" id="GO:0008270">
    <property type="term" value="F:zinc ion binding"/>
    <property type="evidence" value="ECO:0007669"/>
    <property type="project" value="UniProtKB-KW"/>
</dbReference>
<name>A0A9P0N6K1_SPOLI</name>
<dbReference type="EC" id="2.3.2.27" evidence="3"/>
<keyword evidence="16" id="KW-1185">Reference proteome</keyword>
<dbReference type="GO" id="GO:0031491">
    <property type="term" value="F:nucleosome binding"/>
    <property type="evidence" value="ECO:0007669"/>
    <property type="project" value="TreeGrafter"/>
</dbReference>
<sequence length="644" mass="73322">MAAKSKKRLSKIENKLLKLENLELKDVFCSICQSILIEPVTLPCFHDFCQRCFNGSIENNALCCPLCRLRIGSWLRTATKQKNLVNVELWNFIQSKFPHEIEIKTKGEDIRLPEEIPLPRLSEPGEIRSEYEAELKRLRAERVRLEQKHIQETELLIKKIQTEEEEAHKKYLENLKKDEILAQQMQQDHTDPVPPRNTPRRLNYRATAAKPRLKSTKIDNYLSKLQVPTTKDNLQINNESNDNASSNGSTPKTPIVKPMNGASPEMVPSYGKLIKNFVDKKSKLGPGLWNKENGENIKEKKDDPKAGDKEPGNTNTEEKVKVKGSVPSLLVSLPLPYTGILQHKINIAENRNVETGSVDSMRQELCYFKPIESTTPTSFNTGKSLPLRVPGLRIEKESVSSSNEPVPTRVQYLEGLCRLRNISLAKNLPSAFVIALNILKVNKEHPGKCETTRSKVKKTASTSPCVAPLPIKKNPNRNKQTIHIDGINKLNNESNLRRTRSMGSISKDENETTPKKGKIKQRKVSSERKPYLRSDSKKSSTKKELHSPLISESINNNKVNLAVKNLSSPLKNCDVKKILEEQLRIEKLIEQEKNDYEFARKMEAEWNGRRNPRRSNIKRQVTLNYALRPAKKLKMTVYASADNI</sequence>
<feature type="compositionally biased region" description="Polar residues" evidence="13">
    <location>
        <begin position="226"/>
        <end position="252"/>
    </location>
</feature>
<dbReference type="Gene3D" id="3.30.40.10">
    <property type="entry name" value="Zinc/RING finger domain, C3HC4 (zinc finger)"/>
    <property type="match status" value="1"/>
</dbReference>
<evidence type="ECO:0000256" key="9">
    <source>
        <dbReference type="ARBA" id="ARBA00022833"/>
    </source>
</evidence>
<evidence type="ECO:0000256" key="1">
    <source>
        <dbReference type="ARBA" id="ARBA00000900"/>
    </source>
</evidence>
<dbReference type="PANTHER" id="PTHR23328">
    <property type="entry name" value="RING-TYPE DOMAIN-CONTAINING PROTEIN"/>
    <property type="match status" value="1"/>
</dbReference>
<evidence type="ECO:0000256" key="7">
    <source>
        <dbReference type="ARBA" id="ARBA00022771"/>
    </source>
</evidence>
<evidence type="ECO:0000256" key="2">
    <source>
        <dbReference type="ARBA" id="ARBA00004123"/>
    </source>
</evidence>
<dbReference type="CDD" id="cd16550">
    <property type="entry name" value="RING-HC_RNF168"/>
    <property type="match status" value="1"/>
</dbReference>
<reference evidence="15" key="1">
    <citation type="submission" date="2022-02" db="EMBL/GenBank/DDBJ databases">
        <authorList>
            <person name="King R."/>
        </authorList>
    </citation>
    <scope>NUCLEOTIDE SEQUENCE</scope>
</reference>
<evidence type="ECO:0000256" key="13">
    <source>
        <dbReference type="SAM" id="MobiDB-lite"/>
    </source>
</evidence>
<keyword evidence="6" id="KW-0227">DNA damage</keyword>
<feature type="region of interest" description="Disordered" evidence="13">
    <location>
        <begin position="215"/>
        <end position="263"/>
    </location>
</feature>
<evidence type="ECO:0000256" key="4">
    <source>
        <dbReference type="ARBA" id="ARBA00022679"/>
    </source>
</evidence>
<dbReference type="AlphaFoldDB" id="A0A9P0N6K1"/>
<dbReference type="GO" id="GO:0035861">
    <property type="term" value="C:site of double-strand break"/>
    <property type="evidence" value="ECO:0007669"/>
    <property type="project" value="TreeGrafter"/>
</dbReference>
<evidence type="ECO:0000256" key="12">
    <source>
        <dbReference type="SAM" id="Coils"/>
    </source>
</evidence>
<feature type="compositionally biased region" description="Basic and acidic residues" evidence="13">
    <location>
        <begin position="524"/>
        <end position="546"/>
    </location>
</feature>
<evidence type="ECO:0000313" key="15">
    <source>
        <dbReference type="EMBL" id="CAH1643369.1"/>
    </source>
</evidence>
<dbReference type="CDD" id="cd22249">
    <property type="entry name" value="UDM1_RNF168_RNF169-like"/>
    <property type="match status" value="1"/>
</dbReference>
<evidence type="ECO:0000256" key="11">
    <source>
        <dbReference type="PROSITE-ProRule" id="PRU00175"/>
    </source>
</evidence>
<evidence type="ECO:0000259" key="14">
    <source>
        <dbReference type="PROSITE" id="PS50089"/>
    </source>
</evidence>
<accession>A0A9P0N6K1</accession>
<evidence type="ECO:0000256" key="5">
    <source>
        <dbReference type="ARBA" id="ARBA00022723"/>
    </source>
</evidence>
<evidence type="ECO:0000313" key="16">
    <source>
        <dbReference type="Proteomes" id="UP001153321"/>
    </source>
</evidence>